<dbReference type="EMBL" id="AWSJ01000028">
    <property type="protein sequence ID" value="ERI11615.1"/>
    <property type="molecule type" value="Genomic_DNA"/>
</dbReference>
<dbReference type="SUPFAM" id="SSF48498">
    <property type="entry name" value="Tetracyclin repressor-like, C-terminal domain"/>
    <property type="match status" value="1"/>
</dbReference>
<dbReference type="PANTHER" id="PTHR47506:SF6">
    <property type="entry name" value="HTH-TYPE TRANSCRIPTIONAL REPRESSOR NEMR"/>
    <property type="match status" value="1"/>
</dbReference>
<dbReference type="InterPro" id="IPR041612">
    <property type="entry name" value="YfiR_C"/>
</dbReference>
<evidence type="ECO:0000256" key="3">
    <source>
        <dbReference type="ARBA" id="ARBA00023163"/>
    </source>
</evidence>
<sequence length="217" mass="25573">MWLQGGREDRMSPKVSEEYKREKKNELLQAARRVFIRNGYTHTTMQDIMDEAGVSRGALYSYFDNIEHVFMEVLQFDDQQDILLFEPDDPASLWTHITNWIKQQQKNIEMISQSLLLSKAEFFLSSNYVRNKENFPYITERYQRIAEEIKSIIQKGVEQGEFQPRLPPESIALYLISFLDGLMLNTFQLGSERTNVNEQLTVLLFSLREMLCPIEEE</sequence>
<dbReference type="Pfam" id="PF00440">
    <property type="entry name" value="TetR_N"/>
    <property type="match status" value="1"/>
</dbReference>
<dbReference type="Proteomes" id="UP000016511">
    <property type="component" value="Unassembled WGS sequence"/>
</dbReference>
<dbReference type="Gene3D" id="1.10.357.10">
    <property type="entry name" value="Tetracycline Repressor, domain 2"/>
    <property type="match status" value="1"/>
</dbReference>
<dbReference type="HOGENOM" id="CLU_069356_15_12_9"/>
<gene>
    <name evidence="6" type="ORF">HMPREF0083_00294</name>
</gene>
<dbReference type="PROSITE" id="PS50977">
    <property type="entry name" value="HTH_TETR_2"/>
    <property type="match status" value="1"/>
</dbReference>
<dbReference type="InterPro" id="IPR009057">
    <property type="entry name" value="Homeodomain-like_sf"/>
</dbReference>
<dbReference type="InterPro" id="IPR036271">
    <property type="entry name" value="Tet_transcr_reg_TetR-rel_C_sf"/>
</dbReference>
<dbReference type="AlphaFoldDB" id="U1X9H1"/>
<evidence type="ECO:0000313" key="7">
    <source>
        <dbReference type="Proteomes" id="UP000016511"/>
    </source>
</evidence>
<dbReference type="STRING" id="649747.HMPREF0083_00294"/>
<feature type="domain" description="HTH tetR-type" evidence="5">
    <location>
        <begin position="21"/>
        <end position="81"/>
    </location>
</feature>
<dbReference type="PANTHER" id="PTHR47506">
    <property type="entry name" value="TRANSCRIPTIONAL REGULATORY PROTEIN"/>
    <property type="match status" value="1"/>
</dbReference>
<accession>U1X9H1</accession>
<comment type="caution">
    <text evidence="6">The sequence shown here is derived from an EMBL/GenBank/DDBJ whole genome shotgun (WGS) entry which is preliminary data.</text>
</comment>
<evidence type="ECO:0000256" key="1">
    <source>
        <dbReference type="ARBA" id="ARBA00023015"/>
    </source>
</evidence>
<keyword evidence="1" id="KW-0805">Transcription regulation</keyword>
<dbReference type="InterPro" id="IPR001647">
    <property type="entry name" value="HTH_TetR"/>
</dbReference>
<dbReference type="PATRIC" id="fig|649747.3.peg.267"/>
<reference evidence="6 7" key="1">
    <citation type="submission" date="2013-08" db="EMBL/GenBank/DDBJ databases">
        <authorList>
            <person name="Weinstock G."/>
            <person name="Sodergren E."/>
            <person name="Wylie T."/>
            <person name="Fulton L."/>
            <person name="Fulton R."/>
            <person name="Fronick C."/>
            <person name="O'Laughlin M."/>
            <person name="Godfrey J."/>
            <person name="Miner T."/>
            <person name="Herter B."/>
            <person name="Appelbaum E."/>
            <person name="Cordes M."/>
            <person name="Lek S."/>
            <person name="Wollam A."/>
            <person name="Pepin K.H."/>
            <person name="Palsikar V.B."/>
            <person name="Mitreva M."/>
            <person name="Wilson R.K."/>
        </authorList>
    </citation>
    <scope>NUCLEOTIDE SEQUENCE [LARGE SCALE GENOMIC DNA]</scope>
    <source>
        <strain evidence="6 7">ATCC 12856</strain>
    </source>
</reference>
<dbReference type="SUPFAM" id="SSF46689">
    <property type="entry name" value="Homeodomain-like"/>
    <property type="match status" value="1"/>
</dbReference>
<evidence type="ECO:0000256" key="2">
    <source>
        <dbReference type="ARBA" id="ARBA00023125"/>
    </source>
</evidence>
<dbReference type="PRINTS" id="PR00455">
    <property type="entry name" value="HTHTETR"/>
</dbReference>
<protein>
    <submittedName>
        <fullName evidence="6">Transcriptional regulator, TetR family</fullName>
    </submittedName>
</protein>
<dbReference type="Gene3D" id="1.10.10.60">
    <property type="entry name" value="Homeodomain-like"/>
    <property type="match status" value="1"/>
</dbReference>
<feature type="DNA-binding region" description="H-T-H motif" evidence="4">
    <location>
        <begin position="44"/>
        <end position="63"/>
    </location>
</feature>
<proteinExistence type="predicted"/>
<organism evidence="6 7">
    <name type="scientific">Aneurinibacillus aneurinilyticus ATCC 12856</name>
    <dbReference type="NCBI Taxonomy" id="649747"/>
    <lineage>
        <taxon>Bacteria</taxon>
        <taxon>Bacillati</taxon>
        <taxon>Bacillota</taxon>
        <taxon>Bacilli</taxon>
        <taxon>Bacillales</taxon>
        <taxon>Paenibacillaceae</taxon>
        <taxon>Aneurinibacillus group</taxon>
        <taxon>Aneurinibacillus</taxon>
    </lineage>
</organism>
<evidence type="ECO:0000256" key="4">
    <source>
        <dbReference type="PROSITE-ProRule" id="PRU00335"/>
    </source>
</evidence>
<evidence type="ECO:0000313" key="6">
    <source>
        <dbReference type="EMBL" id="ERI11615.1"/>
    </source>
</evidence>
<dbReference type="Pfam" id="PF17922">
    <property type="entry name" value="TetR_C_17"/>
    <property type="match status" value="1"/>
</dbReference>
<dbReference type="GO" id="GO:0003677">
    <property type="term" value="F:DNA binding"/>
    <property type="evidence" value="ECO:0007669"/>
    <property type="project" value="UniProtKB-UniRule"/>
</dbReference>
<keyword evidence="3" id="KW-0804">Transcription</keyword>
<evidence type="ECO:0000259" key="5">
    <source>
        <dbReference type="PROSITE" id="PS50977"/>
    </source>
</evidence>
<dbReference type="eggNOG" id="COG1309">
    <property type="taxonomic scope" value="Bacteria"/>
</dbReference>
<name>U1X9H1_ANEAE</name>
<keyword evidence="2 4" id="KW-0238">DNA-binding</keyword>
<keyword evidence="7" id="KW-1185">Reference proteome</keyword>